<dbReference type="AlphaFoldDB" id="A0A024G889"/>
<accession>A0A024G889</accession>
<dbReference type="InParanoid" id="A0A024G889"/>
<evidence type="ECO:0000313" key="1">
    <source>
        <dbReference type="EMBL" id="CCI42537.1"/>
    </source>
</evidence>
<reference evidence="1 2" key="1">
    <citation type="submission" date="2012-05" db="EMBL/GenBank/DDBJ databases">
        <title>Recombination and specialization in a pathogen metapopulation.</title>
        <authorList>
            <person name="Gardiner A."/>
            <person name="Kemen E."/>
            <person name="Schultz-Larsen T."/>
            <person name="MacLean D."/>
            <person name="Van Oosterhout C."/>
            <person name="Jones J.D.G."/>
        </authorList>
    </citation>
    <scope>NUCLEOTIDE SEQUENCE [LARGE SCALE GENOMIC DNA]</scope>
    <source>
        <strain evidence="1 2">Ac Nc2</strain>
    </source>
</reference>
<dbReference type="Proteomes" id="UP000053237">
    <property type="component" value="Unassembled WGS sequence"/>
</dbReference>
<keyword evidence="2" id="KW-1185">Reference proteome</keyword>
<name>A0A024G889_9STRA</name>
<sequence length="223" mass="25915">MMAEEWFLVDENAYSDANEAYKNECNLTYHNHLSDSAKINQLILSLLECTQTAKQTCQEVANGSPSSSLALQHDRLDCMRSMMGTNLKKYTLVNEPSLRKVAFADVSSNRIKSFPERLRYLVKLYRQPNDVVECKVREMTWEKGVQTSAQSEEKLLEPMLLRQTKHITNFRLMRIELRNQLQIVDDDHTKLETCTLSELKELKMYLSSVLHKVETALIHKWTV</sequence>
<proteinExistence type="predicted"/>
<comment type="caution">
    <text evidence="1">The sequence shown here is derived from an EMBL/GenBank/DDBJ whole genome shotgun (WGS) entry which is preliminary data.</text>
</comment>
<gene>
    <name evidence="1" type="ORF">BN9_033210</name>
</gene>
<organism evidence="1 2">
    <name type="scientific">Albugo candida</name>
    <dbReference type="NCBI Taxonomy" id="65357"/>
    <lineage>
        <taxon>Eukaryota</taxon>
        <taxon>Sar</taxon>
        <taxon>Stramenopiles</taxon>
        <taxon>Oomycota</taxon>
        <taxon>Peronosporomycetes</taxon>
        <taxon>Albuginales</taxon>
        <taxon>Albuginaceae</taxon>
        <taxon>Albugo</taxon>
    </lineage>
</organism>
<dbReference type="EMBL" id="CAIX01000035">
    <property type="protein sequence ID" value="CCI42537.1"/>
    <property type="molecule type" value="Genomic_DNA"/>
</dbReference>
<evidence type="ECO:0000313" key="2">
    <source>
        <dbReference type="Proteomes" id="UP000053237"/>
    </source>
</evidence>
<protein>
    <submittedName>
        <fullName evidence="1">Uncharacterized protein</fullName>
    </submittedName>
</protein>